<dbReference type="PANTHER" id="PTHR18952">
    <property type="entry name" value="CARBONIC ANHYDRASE"/>
    <property type="match status" value="1"/>
</dbReference>
<feature type="chain" id="PRO_5034679455" description="Carbonic anhydrase" evidence="8">
    <location>
        <begin position="20"/>
        <end position="277"/>
    </location>
</feature>
<dbReference type="GO" id="GO:0005886">
    <property type="term" value="C:plasma membrane"/>
    <property type="evidence" value="ECO:0007669"/>
    <property type="project" value="TreeGrafter"/>
</dbReference>
<dbReference type="Gene3D" id="3.10.200.10">
    <property type="entry name" value="Alpha carbonic anhydrase"/>
    <property type="match status" value="1"/>
</dbReference>
<evidence type="ECO:0000259" key="10">
    <source>
        <dbReference type="PROSITE" id="PS51144"/>
    </source>
</evidence>
<dbReference type="PROSITE" id="PS51144">
    <property type="entry name" value="ALPHA_CA_2"/>
    <property type="match status" value="1"/>
</dbReference>
<comment type="cofactor">
    <cofactor evidence="8">
        <name>Zn(2+)</name>
        <dbReference type="ChEBI" id="CHEBI:29105"/>
    </cofactor>
</comment>
<name>A0A8B7MZ53_HYAAZ</name>
<evidence type="ECO:0000256" key="5">
    <source>
        <dbReference type="ARBA" id="ARBA00022833"/>
    </source>
</evidence>
<evidence type="ECO:0000256" key="9">
    <source>
        <dbReference type="SAM" id="MobiDB-lite"/>
    </source>
</evidence>
<dbReference type="InterPro" id="IPR023561">
    <property type="entry name" value="Carbonic_anhydrase_a-class"/>
</dbReference>
<reference evidence="12" key="1">
    <citation type="submission" date="2025-08" db="UniProtKB">
        <authorList>
            <consortium name="RefSeq"/>
        </authorList>
    </citation>
    <scope>IDENTIFICATION</scope>
    <source>
        <tissue evidence="12">Whole organism</tissue>
    </source>
</reference>
<dbReference type="GO" id="GO:0008270">
    <property type="term" value="F:zinc ion binding"/>
    <property type="evidence" value="ECO:0007669"/>
    <property type="project" value="UniProtKB-UniRule"/>
</dbReference>
<dbReference type="OrthoDB" id="429145at2759"/>
<sequence>MAAHLLHVFALCLINGAIASEWSYADKDQWPVEFPVSCNGQHESPINIVRLQTRWAWLSPAMPFQFTDYHTVPTSMTAVNNHHTLSTTATYVTKPRISGGGLPYTYEFVNFHFHWGADESQGSEHTIDTVQYPLELHIVHSRVDETMDVALTQPHGLAVLGIFFELSMSDNPALEHVLSSIDVINAAPDLTAQVVNPYALASLLPDDVRRFYRYDGSLTTPVCNEAVVWTVFAQPLHVSRAQLDKLRSLADGHGGQLQNNFRNPQPLNGRTVYRTWP</sequence>
<accession>A0A8B7MZ53</accession>
<feature type="domain" description="Alpha-carbonic anhydrase" evidence="10">
    <location>
        <begin position="20"/>
        <end position="276"/>
    </location>
</feature>
<gene>
    <name evidence="12" type="primary">LOC108664506</name>
</gene>
<dbReference type="AlphaFoldDB" id="A0A8B7MZ53"/>
<keyword evidence="4 8" id="KW-0479">Metal-binding</keyword>
<dbReference type="CDD" id="cd00326">
    <property type="entry name" value="alpha_CA"/>
    <property type="match status" value="1"/>
</dbReference>
<dbReference type="GO" id="GO:0004089">
    <property type="term" value="F:carbonate dehydratase activity"/>
    <property type="evidence" value="ECO:0007669"/>
    <property type="project" value="UniProtKB-UniRule"/>
</dbReference>
<dbReference type="OMA" id="INIETAM"/>
<dbReference type="EC" id="4.2.1.1" evidence="3 8"/>
<evidence type="ECO:0000256" key="6">
    <source>
        <dbReference type="ARBA" id="ARBA00023239"/>
    </source>
</evidence>
<feature type="region of interest" description="Disordered" evidence="9">
    <location>
        <begin position="254"/>
        <end position="277"/>
    </location>
</feature>
<dbReference type="RefSeq" id="XP_018006590.1">
    <property type="nucleotide sequence ID" value="XM_018151101.2"/>
</dbReference>
<dbReference type="PANTHER" id="PTHR18952:SF265">
    <property type="entry name" value="CARBONIC ANHYDRASE"/>
    <property type="match status" value="1"/>
</dbReference>
<evidence type="ECO:0000256" key="8">
    <source>
        <dbReference type="RuleBase" id="RU367011"/>
    </source>
</evidence>
<evidence type="ECO:0000256" key="3">
    <source>
        <dbReference type="ARBA" id="ARBA00012925"/>
    </source>
</evidence>
<evidence type="ECO:0000313" key="12">
    <source>
        <dbReference type="RefSeq" id="XP_018006590.1"/>
    </source>
</evidence>
<comment type="similarity">
    <text evidence="2 8">Belongs to the alpha-carbonic anhydrase family.</text>
</comment>
<keyword evidence="11" id="KW-1185">Reference proteome</keyword>
<evidence type="ECO:0000256" key="4">
    <source>
        <dbReference type="ARBA" id="ARBA00022723"/>
    </source>
</evidence>
<comment type="function">
    <text evidence="1 8">Reversible hydration of carbon dioxide.</text>
</comment>
<proteinExistence type="inferred from homology"/>
<evidence type="ECO:0000256" key="2">
    <source>
        <dbReference type="ARBA" id="ARBA00010718"/>
    </source>
</evidence>
<dbReference type="InterPro" id="IPR036398">
    <property type="entry name" value="CA_dom_sf"/>
</dbReference>
<keyword evidence="6 8" id="KW-0456">Lyase</keyword>
<dbReference type="Proteomes" id="UP000694843">
    <property type="component" value="Unplaced"/>
</dbReference>
<dbReference type="GeneID" id="108664506"/>
<keyword evidence="5 8" id="KW-0862">Zinc</keyword>
<comment type="catalytic activity">
    <reaction evidence="7 8">
        <text>hydrogencarbonate + H(+) = CO2 + H2O</text>
        <dbReference type="Rhea" id="RHEA:10748"/>
        <dbReference type="ChEBI" id="CHEBI:15377"/>
        <dbReference type="ChEBI" id="CHEBI:15378"/>
        <dbReference type="ChEBI" id="CHEBI:16526"/>
        <dbReference type="ChEBI" id="CHEBI:17544"/>
        <dbReference type="EC" id="4.2.1.1"/>
    </reaction>
</comment>
<evidence type="ECO:0000256" key="7">
    <source>
        <dbReference type="ARBA" id="ARBA00048348"/>
    </source>
</evidence>
<dbReference type="Pfam" id="PF00194">
    <property type="entry name" value="Carb_anhydrase"/>
    <property type="match status" value="1"/>
</dbReference>
<dbReference type="KEGG" id="hazt:108664506"/>
<keyword evidence="8" id="KW-0732">Signal</keyword>
<dbReference type="SMART" id="SM01057">
    <property type="entry name" value="Carb_anhydrase"/>
    <property type="match status" value="1"/>
</dbReference>
<protein>
    <recommendedName>
        <fullName evidence="3 8">Carbonic anhydrase</fullName>
        <ecNumber evidence="3 8">4.2.1.1</ecNumber>
    </recommendedName>
</protein>
<dbReference type="InterPro" id="IPR018338">
    <property type="entry name" value="Carbonic_anhydrase_a-class_CS"/>
</dbReference>
<evidence type="ECO:0000256" key="1">
    <source>
        <dbReference type="ARBA" id="ARBA00002904"/>
    </source>
</evidence>
<dbReference type="SUPFAM" id="SSF51069">
    <property type="entry name" value="Carbonic anhydrase"/>
    <property type="match status" value="1"/>
</dbReference>
<feature type="signal peptide" evidence="8">
    <location>
        <begin position="1"/>
        <end position="19"/>
    </location>
</feature>
<dbReference type="PROSITE" id="PS00162">
    <property type="entry name" value="ALPHA_CA_1"/>
    <property type="match status" value="1"/>
</dbReference>
<dbReference type="InterPro" id="IPR001148">
    <property type="entry name" value="CA_dom"/>
</dbReference>
<feature type="compositionally biased region" description="Polar residues" evidence="9">
    <location>
        <begin position="256"/>
        <end position="268"/>
    </location>
</feature>
<organism evidence="11 12">
    <name type="scientific">Hyalella azteca</name>
    <name type="common">Amphipod</name>
    <dbReference type="NCBI Taxonomy" id="294128"/>
    <lineage>
        <taxon>Eukaryota</taxon>
        <taxon>Metazoa</taxon>
        <taxon>Ecdysozoa</taxon>
        <taxon>Arthropoda</taxon>
        <taxon>Crustacea</taxon>
        <taxon>Multicrustacea</taxon>
        <taxon>Malacostraca</taxon>
        <taxon>Eumalacostraca</taxon>
        <taxon>Peracarida</taxon>
        <taxon>Amphipoda</taxon>
        <taxon>Senticaudata</taxon>
        <taxon>Talitrida</taxon>
        <taxon>Talitroidea</taxon>
        <taxon>Hyalellidae</taxon>
        <taxon>Hyalella</taxon>
    </lineage>
</organism>
<evidence type="ECO:0000313" key="11">
    <source>
        <dbReference type="Proteomes" id="UP000694843"/>
    </source>
</evidence>